<evidence type="ECO:0000313" key="1">
    <source>
        <dbReference type="EMBL" id="PJE99792.1"/>
    </source>
</evidence>
<sequence>MAWLHITAPGRGAVPTARSWCECGHDRSAVGTARVLALIDAHAAHRDRCPLRTPQEGRAAA</sequence>
<dbReference type="AlphaFoldDB" id="A0A2M8M6F7"/>
<proteinExistence type="predicted"/>
<comment type="caution">
    <text evidence="1">The sequence shown here is derived from an EMBL/GenBank/DDBJ whole genome shotgun (WGS) entry which is preliminary data.</text>
</comment>
<keyword evidence="2" id="KW-1185">Reference proteome</keyword>
<evidence type="ECO:0000313" key="2">
    <source>
        <dbReference type="Proteomes" id="UP000230407"/>
    </source>
</evidence>
<accession>A0A2M8M6F7</accession>
<gene>
    <name evidence="1" type="ORF">CUT44_04015</name>
</gene>
<reference evidence="1 2" key="1">
    <citation type="submission" date="2017-11" db="EMBL/GenBank/DDBJ databases">
        <title>Streptomyces carmine sp. nov., a novel actinomycete isolated from Sophora alopecuroides in Xinjiang, China.</title>
        <authorList>
            <person name="Wang Y."/>
            <person name="Luo X."/>
            <person name="Wan C."/>
            <person name="Zhang L."/>
        </authorList>
    </citation>
    <scope>NUCLEOTIDE SEQUENCE [LARGE SCALE GENOMIC DNA]</scope>
    <source>
        <strain evidence="1 2">TRM SA0054</strain>
    </source>
</reference>
<dbReference type="EMBL" id="PGGW01000011">
    <property type="protein sequence ID" value="PJE99792.1"/>
    <property type="molecule type" value="Genomic_DNA"/>
</dbReference>
<organism evidence="1 2">
    <name type="scientific">Streptomyces carminius</name>
    <dbReference type="NCBI Taxonomy" id="2665496"/>
    <lineage>
        <taxon>Bacteria</taxon>
        <taxon>Bacillati</taxon>
        <taxon>Actinomycetota</taxon>
        <taxon>Actinomycetes</taxon>
        <taxon>Kitasatosporales</taxon>
        <taxon>Streptomycetaceae</taxon>
        <taxon>Streptomyces</taxon>
    </lineage>
</organism>
<dbReference type="Proteomes" id="UP000230407">
    <property type="component" value="Unassembled WGS sequence"/>
</dbReference>
<protein>
    <submittedName>
        <fullName evidence="1">Uncharacterized protein</fullName>
    </submittedName>
</protein>
<name>A0A2M8M6F7_9ACTN</name>